<name>A0AA41ZJ29_9SPHN</name>
<dbReference type="Proteomes" id="UP001165565">
    <property type="component" value="Unassembled WGS sequence"/>
</dbReference>
<feature type="signal peptide" evidence="5">
    <location>
        <begin position="1"/>
        <end position="26"/>
    </location>
</feature>
<keyword evidence="5" id="KW-0732">Signal</keyword>
<evidence type="ECO:0000313" key="8">
    <source>
        <dbReference type="Proteomes" id="UP001165565"/>
    </source>
</evidence>
<evidence type="ECO:0000256" key="2">
    <source>
        <dbReference type="ARBA" id="ARBA00008681"/>
    </source>
</evidence>
<accession>A0AA41ZJ29</accession>
<gene>
    <name evidence="7" type="ORF">NEE01_17740</name>
</gene>
<evidence type="ECO:0000256" key="3">
    <source>
        <dbReference type="ARBA" id="ARBA00015281"/>
    </source>
</evidence>
<evidence type="ECO:0000259" key="6">
    <source>
        <dbReference type="Pfam" id="PF05433"/>
    </source>
</evidence>
<sequence length="124" mass="13520">MFKKLSLAAVALSIGAAAMTPTAANAQRYYDRGYNNGYYDRGYDRGYYDRGYNARRYDDNRHYYRNRRCSNGGTGTVLGAIAGGLLGRTIDNSGDRLAGTLIGGVGGALAGRAIERSDNPRYCR</sequence>
<keyword evidence="8" id="KW-1185">Reference proteome</keyword>
<protein>
    <recommendedName>
        <fullName evidence="3">17 kDa surface antigen</fullName>
    </recommendedName>
</protein>
<evidence type="ECO:0000256" key="4">
    <source>
        <dbReference type="ARBA" id="ARBA00023288"/>
    </source>
</evidence>
<feature type="chain" id="PRO_5041427268" description="17 kDa surface antigen" evidence="5">
    <location>
        <begin position="27"/>
        <end position="124"/>
    </location>
</feature>
<feature type="domain" description="Glycine zipper 2TM" evidence="6">
    <location>
        <begin position="75"/>
        <end position="115"/>
    </location>
</feature>
<dbReference type="GO" id="GO:0009279">
    <property type="term" value="C:cell outer membrane"/>
    <property type="evidence" value="ECO:0007669"/>
    <property type="project" value="UniProtKB-SubCell"/>
</dbReference>
<proteinExistence type="inferred from homology"/>
<dbReference type="EMBL" id="JANFAV010000014">
    <property type="protein sequence ID" value="MCW6536623.1"/>
    <property type="molecule type" value="Genomic_DNA"/>
</dbReference>
<comment type="similarity">
    <text evidence="2">Belongs to the rickettsiale 17 kDa surface antigen family.</text>
</comment>
<comment type="caution">
    <text evidence="7">The sequence shown here is derived from an EMBL/GenBank/DDBJ whole genome shotgun (WGS) entry which is preliminary data.</text>
</comment>
<dbReference type="InterPro" id="IPR008816">
    <property type="entry name" value="Gly_zipper_2TM_dom"/>
</dbReference>
<organism evidence="7 8">
    <name type="scientific">Sphingomonas lycopersici</name>
    <dbReference type="NCBI Taxonomy" id="2951807"/>
    <lineage>
        <taxon>Bacteria</taxon>
        <taxon>Pseudomonadati</taxon>
        <taxon>Pseudomonadota</taxon>
        <taxon>Alphaproteobacteria</taxon>
        <taxon>Sphingomonadales</taxon>
        <taxon>Sphingomonadaceae</taxon>
        <taxon>Sphingomonas</taxon>
    </lineage>
</organism>
<evidence type="ECO:0000256" key="1">
    <source>
        <dbReference type="ARBA" id="ARBA00004459"/>
    </source>
</evidence>
<keyword evidence="4" id="KW-0449">Lipoprotein</keyword>
<comment type="subcellular location">
    <subcellularLocation>
        <location evidence="1">Cell outer membrane</location>
        <topology evidence="1">Lipid-anchor</topology>
    </subcellularLocation>
</comment>
<evidence type="ECO:0000256" key="5">
    <source>
        <dbReference type="SAM" id="SignalP"/>
    </source>
</evidence>
<dbReference type="RefSeq" id="WP_179513205.1">
    <property type="nucleotide sequence ID" value="NZ_JANFAU010000012.1"/>
</dbReference>
<dbReference type="Pfam" id="PF05433">
    <property type="entry name" value="Rick_17kDa_Anti"/>
    <property type="match status" value="1"/>
</dbReference>
<dbReference type="AlphaFoldDB" id="A0AA41ZJ29"/>
<evidence type="ECO:0000313" key="7">
    <source>
        <dbReference type="EMBL" id="MCW6536623.1"/>
    </source>
</evidence>
<reference evidence="7" key="1">
    <citation type="submission" date="2022-06" db="EMBL/GenBank/DDBJ databases">
        <title>Sphingomonas sp. nov. isolated from rhizosphere soil of tomato.</title>
        <authorList>
            <person name="Dong H."/>
            <person name="Gao R."/>
        </authorList>
    </citation>
    <scope>NUCLEOTIDE SEQUENCE</scope>
    <source>
        <strain evidence="7">MMSM24</strain>
    </source>
</reference>